<protein>
    <submittedName>
        <fullName evidence="2">Meiosis inducing protein Mei3</fullName>
    </submittedName>
</protein>
<evidence type="ECO:0000313" key="3">
    <source>
        <dbReference type="Proteomes" id="UP001212411"/>
    </source>
</evidence>
<feature type="region of interest" description="Disordered" evidence="1">
    <location>
        <begin position="1"/>
        <end position="41"/>
    </location>
</feature>
<organism evidence="2 3">
    <name type="scientific">Schizosaccharomyces osmophilus</name>
    <dbReference type="NCBI Taxonomy" id="2545709"/>
    <lineage>
        <taxon>Eukaryota</taxon>
        <taxon>Fungi</taxon>
        <taxon>Dikarya</taxon>
        <taxon>Ascomycota</taxon>
        <taxon>Taphrinomycotina</taxon>
        <taxon>Schizosaccharomycetes</taxon>
        <taxon>Schizosaccharomycetales</taxon>
        <taxon>Schizosaccharomycetaceae</taxon>
        <taxon>Schizosaccharomyces</taxon>
    </lineage>
</organism>
<dbReference type="GeneID" id="80874004"/>
<keyword evidence="3" id="KW-1185">Reference proteome</keyword>
<feature type="compositionally biased region" description="Low complexity" evidence="1">
    <location>
        <begin position="9"/>
        <end position="20"/>
    </location>
</feature>
<dbReference type="Proteomes" id="UP001212411">
    <property type="component" value="Chromosome 1"/>
</dbReference>
<proteinExistence type="predicted"/>
<dbReference type="EMBL" id="CP115611">
    <property type="protein sequence ID" value="WBW71240.1"/>
    <property type="molecule type" value="Genomic_DNA"/>
</dbReference>
<evidence type="ECO:0000313" key="2">
    <source>
        <dbReference type="EMBL" id="WBW71240.1"/>
    </source>
</evidence>
<gene>
    <name evidence="2" type="primary">mei3</name>
    <name evidence="2" type="ORF">SOMG_00521</name>
</gene>
<dbReference type="AlphaFoldDB" id="A0AAF0AUT8"/>
<accession>A0AAF0AUT8</accession>
<dbReference type="KEGG" id="som:SOMG_00521"/>
<name>A0AAF0AUT8_9SCHI</name>
<sequence>MNPSNINASSLQTQRSSSVSPTTTAARVSKTNTSGATGNASILSPLRSYPMKRTKCTYRRSPATVPLITAEFENKENVSKSSNDTSVKSTKRALAASDIMNETTLFDLFHTPMGDATMDITERVNNESRQSM</sequence>
<reference evidence="2 3" key="1">
    <citation type="journal article" date="2023" name="G3 (Bethesda)">
        <title>A high-quality reference genome for the fission yeast Schizosaccharomyces osmophilus.</title>
        <authorList>
            <person name="Jia G.S."/>
            <person name="Zhang W.C."/>
            <person name="Liang Y."/>
            <person name="Liu X.H."/>
            <person name="Rhind N."/>
            <person name="Pidoux A."/>
            <person name="Brysch-Herzberg M."/>
            <person name="Du L.L."/>
        </authorList>
    </citation>
    <scope>NUCLEOTIDE SEQUENCE [LARGE SCALE GENOMIC DNA]</scope>
    <source>
        <strain evidence="2 3">CBS 15793</strain>
    </source>
</reference>
<evidence type="ECO:0000256" key="1">
    <source>
        <dbReference type="SAM" id="MobiDB-lite"/>
    </source>
</evidence>
<dbReference type="RefSeq" id="XP_056035483.1">
    <property type="nucleotide sequence ID" value="XM_056179315.1"/>
</dbReference>
<feature type="compositionally biased region" description="Polar residues" evidence="1">
    <location>
        <begin position="21"/>
        <end position="41"/>
    </location>
</feature>